<organism evidence="2 3">
    <name type="scientific">Phanerochaete sordida</name>
    <dbReference type="NCBI Taxonomy" id="48140"/>
    <lineage>
        <taxon>Eukaryota</taxon>
        <taxon>Fungi</taxon>
        <taxon>Dikarya</taxon>
        <taxon>Basidiomycota</taxon>
        <taxon>Agaricomycotina</taxon>
        <taxon>Agaricomycetes</taxon>
        <taxon>Polyporales</taxon>
        <taxon>Phanerochaetaceae</taxon>
        <taxon>Phanerochaete</taxon>
    </lineage>
</organism>
<gene>
    <name evidence="2" type="ORF">PsYK624_109220</name>
</gene>
<feature type="region of interest" description="Disordered" evidence="1">
    <location>
        <begin position="408"/>
        <end position="617"/>
    </location>
</feature>
<feature type="compositionally biased region" description="Low complexity" evidence="1">
    <location>
        <begin position="484"/>
        <end position="502"/>
    </location>
</feature>
<feature type="compositionally biased region" description="Low complexity" evidence="1">
    <location>
        <begin position="272"/>
        <end position="299"/>
    </location>
</feature>
<dbReference type="AlphaFoldDB" id="A0A9P3LGX0"/>
<name>A0A9P3LGX0_9APHY</name>
<comment type="caution">
    <text evidence="2">The sequence shown here is derived from an EMBL/GenBank/DDBJ whole genome shotgun (WGS) entry which is preliminary data.</text>
</comment>
<feature type="region of interest" description="Disordered" evidence="1">
    <location>
        <begin position="356"/>
        <end position="375"/>
    </location>
</feature>
<feature type="compositionally biased region" description="Basic and acidic residues" evidence="1">
    <location>
        <begin position="408"/>
        <end position="427"/>
    </location>
</feature>
<feature type="region of interest" description="Disordered" evidence="1">
    <location>
        <begin position="194"/>
        <end position="321"/>
    </location>
</feature>
<keyword evidence="3" id="KW-1185">Reference proteome</keyword>
<dbReference type="EMBL" id="BPQB01000042">
    <property type="protein sequence ID" value="GJE94750.1"/>
    <property type="molecule type" value="Genomic_DNA"/>
</dbReference>
<accession>A0A9P3LGX0</accession>
<sequence length="617" mass="65257">MPKREKTPPPPDDEPKYLTVVYPFPPHANMELAADQKEFAYWIASCTGKEPILAFFHKPKSPNMIIIEISRDYPHFDRLLGEHRWSEVFQNPLPENKDRVSKIFYCKHSTGREVQKNGWKRIDVQERWFDAWNPINKLVTYPYPATHYCPVPPEDATNEPLCRPLPVKDFKPPPKPVINIPPVGAPGWQEARKLAAAASAWQRGPPAARGSKNNTAKGASPASPAAQRSNAWARKPSPSTLPAPAPAFADTAPPGLAHPRPAFSSAWPSSRSAGTSAWTAPSTASRPSSTAGSDASSDGGSVGRTPAPSTYPASAFSGADEDDDLAGMMEAAMHGTISEWGSDAWTTGQYAYADAAPEGAPEAPPEEPQDLWAGLREEAAPAPARVLCSVHGTLCKKGICREYARQLREAERRKSDAEKASKKADRKANRRKGKGAANAADTDAPRPAPAVPQQAADAIQFTVPRARPAHLQRAAPNAPPPDSRPAAAATTTATTPGASQAPRARPAHLTAAGAEGGARPARGRRAAAMGAAAAAPEPAAPAADASADGWGAPGTRPEDGVPEWGAPTAAKGAAEQKSGEQEKSGAPTKGGAEKKSWADQMDDDDARSGTDRSTSAW</sequence>
<dbReference type="OrthoDB" id="3243413at2759"/>
<feature type="compositionally biased region" description="Low complexity" evidence="1">
    <location>
        <begin position="511"/>
        <end position="554"/>
    </location>
</feature>
<evidence type="ECO:0000313" key="2">
    <source>
        <dbReference type="EMBL" id="GJE94750.1"/>
    </source>
</evidence>
<dbReference type="Proteomes" id="UP000703269">
    <property type="component" value="Unassembled WGS sequence"/>
</dbReference>
<proteinExistence type="predicted"/>
<reference evidence="2 3" key="1">
    <citation type="submission" date="2021-08" db="EMBL/GenBank/DDBJ databases">
        <title>Draft Genome Sequence of Phanerochaete sordida strain YK-624.</title>
        <authorList>
            <person name="Mori T."/>
            <person name="Dohra H."/>
            <person name="Suzuki T."/>
            <person name="Kawagishi H."/>
            <person name="Hirai H."/>
        </authorList>
    </citation>
    <scope>NUCLEOTIDE SEQUENCE [LARGE SCALE GENOMIC DNA]</scope>
    <source>
        <strain evidence="2 3">YK-624</strain>
    </source>
</reference>
<evidence type="ECO:0000256" key="1">
    <source>
        <dbReference type="SAM" id="MobiDB-lite"/>
    </source>
</evidence>
<protein>
    <submittedName>
        <fullName evidence="2">Uncharacterized protein</fullName>
    </submittedName>
</protein>
<evidence type="ECO:0000313" key="3">
    <source>
        <dbReference type="Proteomes" id="UP000703269"/>
    </source>
</evidence>